<keyword evidence="3" id="KW-1185">Reference proteome</keyword>
<dbReference type="RefSeq" id="XP_031864706.1">
    <property type="nucleotide sequence ID" value="XM_032019266.1"/>
</dbReference>
<organism evidence="2 3">
    <name type="scientific">Venustampulla echinocandica</name>
    <dbReference type="NCBI Taxonomy" id="2656787"/>
    <lineage>
        <taxon>Eukaryota</taxon>
        <taxon>Fungi</taxon>
        <taxon>Dikarya</taxon>
        <taxon>Ascomycota</taxon>
        <taxon>Pezizomycotina</taxon>
        <taxon>Leotiomycetes</taxon>
        <taxon>Helotiales</taxon>
        <taxon>Pleuroascaceae</taxon>
        <taxon>Venustampulla</taxon>
    </lineage>
</organism>
<evidence type="ECO:0000313" key="2">
    <source>
        <dbReference type="EMBL" id="RDL30016.1"/>
    </source>
</evidence>
<dbReference type="InterPro" id="IPR037175">
    <property type="entry name" value="KFase_sf"/>
</dbReference>
<proteinExistence type="inferred from homology"/>
<dbReference type="AlphaFoldDB" id="A0A370T959"/>
<reference evidence="2 3" key="1">
    <citation type="journal article" date="2018" name="IMA Fungus">
        <title>IMA Genome-F 9: Draft genome sequence of Annulohypoxylon stygium, Aspergillus mulundensis, Berkeleyomyces basicola (syn. Thielaviopsis basicola), Ceratocystis smalleyi, two Cercospora beticola strains, Coleophoma cylindrospora, Fusarium fracticaudum, Phialophora cf. hyalina, and Morchella septimelata.</title>
        <authorList>
            <person name="Wingfield B.D."/>
            <person name="Bills G.F."/>
            <person name="Dong Y."/>
            <person name="Huang W."/>
            <person name="Nel W.J."/>
            <person name="Swalarsk-Parry B.S."/>
            <person name="Vaghefi N."/>
            <person name="Wilken P.M."/>
            <person name="An Z."/>
            <person name="de Beer Z.W."/>
            <person name="De Vos L."/>
            <person name="Chen L."/>
            <person name="Duong T.A."/>
            <person name="Gao Y."/>
            <person name="Hammerbacher A."/>
            <person name="Kikkert J.R."/>
            <person name="Li Y."/>
            <person name="Li H."/>
            <person name="Li K."/>
            <person name="Li Q."/>
            <person name="Liu X."/>
            <person name="Ma X."/>
            <person name="Naidoo K."/>
            <person name="Pethybridge S.J."/>
            <person name="Sun J."/>
            <person name="Steenkamp E.T."/>
            <person name="van der Nest M.A."/>
            <person name="van Wyk S."/>
            <person name="Wingfield M.J."/>
            <person name="Xiong C."/>
            <person name="Yue Q."/>
            <person name="Zhang X."/>
        </authorList>
    </citation>
    <scope>NUCLEOTIDE SEQUENCE [LARGE SCALE GENOMIC DNA]</scope>
    <source>
        <strain evidence="2 3">BP 5553</strain>
    </source>
</reference>
<evidence type="ECO:0008006" key="4">
    <source>
        <dbReference type="Google" id="ProtNLM"/>
    </source>
</evidence>
<dbReference type="SUPFAM" id="SSF102198">
    <property type="entry name" value="Putative cyclase"/>
    <property type="match status" value="1"/>
</dbReference>
<evidence type="ECO:0000256" key="1">
    <source>
        <dbReference type="ARBA" id="ARBA00007865"/>
    </source>
</evidence>
<comment type="similarity">
    <text evidence="1">Belongs to the Cyclase 1 superfamily.</text>
</comment>
<gene>
    <name evidence="2" type="ORF">BP5553_10643</name>
</gene>
<dbReference type="GO" id="GO:0004061">
    <property type="term" value="F:arylformamidase activity"/>
    <property type="evidence" value="ECO:0007669"/>
    <property type="project" value="InterPro"/>
</dbReference>
<dbReference type="PANTHER" id="PTHR34861:SF10">
    <property type="entry name" value="CYCLASE"/>
    <property type="match status" value="1"/>
</dbReference>
<dbReference type="PANTHER" id="PTHR34861">
    <property type="match status" value="1"/>
</dbReference>
<accession>A0A370T959</accession>
<evidence type="ECO:0000313" key="3">
    <source>
        <dbReference type="Proteomes" id="UP000254866"/>
    </source>
</evidence>
<dbReference type="GO" id="GO:0019441">
    <property type="term" value="P:L-tryptophan catabolic process to kynurenine"/>
    <property type="evidence" value="ECO:0007669"/>
    <property type="project" value="InterPro"/>
</dbReference>
<dbReference type="EMBL" id="NPIC01000017">
    <property type="protein sequence ID" value="RDL30016.1"/>
    <property type="molecule type" value="Genomic_DNA"/>
</dbReference>
<protein>
    <recommendedName>
        <fullName evidence="4">Cyclase</fullName>
    </recommendedName>
</protein>
<dbReference type="OrthoDB" id="5396at2759"/>
<dbReference type="Pfam" id="PF04199">
    <property type="entry name" value="Cyclase"/>
    <property type="match status" value="1"/>
</dbReference>
<dbReference type="GeneID" id="43603492"/>
<dbReference type="InterPro" id="IPR007325">
    <property type="entry name" value="KFase/CYL"/>
</dbReference>
<comment type="caution">
    <text evidence="2">The sequence shown here is derived from an EMBL/GenBank/DDBJ whole genome shotgun (WGS) entry which is preliminary data.</text>
</comment>
<dbReference type="Gene3D" id="3.50.30.50">
    <property type="entry name" value="Putative cyclase"/>
    <property type="match status" value="1"/>
</dbReference>
<dbReference type="STRING" id="2656787.A0A370T959"/>
<name>A0A370T959_9HELO</name>
<sequence length="339" mass="37269">MDNQQSLPWDPNSTIFPLRKELPQLLHAPKDAAWIWGPDDNLGRLNLLTPARVAKAATEIVTGDSARVDLPLNLPLQPSWGRERFEHTIKVVDGGAGHDDLYALNTQSGTQWDGFRHVAHMPAKVYYNNTTAEDITGPASTPDKCGIHHWARRGMVGRGILLDYRTYAEGQGQVYDSASGHGITLTELAACGRSQGLDIRPESQGGDIHVGDFLFVRSGWVQDYYARSEEENTAIGLRENPAWAGVIQGEDMLDWLHDCYFAAVAGDAPAFERWPSPPGTRKMHEYLLPLWGVPIGEMLDLEGVSSLVKKHRRSTFFFSSAPANCPGGVGSHVNGTAIF</sequence>
<dbReference type="Proteomes" id="UP000254866">
    <property type="component" value="Unassembled WGS sequence"/>
</dbReference>